<name>A0A556U6U2_BAGYA</name>
<dbReference type="GO" id="GO:0042594">
    <property type="term" value="P:response to starvation"/>
    <property type="evidence" value="ECO:0007669"/>
    <property type="project" value="TreeGrafter"/>
</dbReference>
<comment type="caution">
    <text evidence="2">The sequence shown here is derived from an EMBL/GenBank/DDBJ whole genome shotgun (WGS) entry which is preliminary data.</text>
</comment>
<dbReference type="Proteomes" id="UP000319801">
    <property type="component" value="Unassembled WGS sequence"/>
</dbReference>
<evidence type="ECO:0000256" key="1">
    <source>
        <dbReference type="SAM" id="MobiDB-lite"/>
    </source>
</evidence>
<dbReference type="InterPro" id="IPR045142">
    <property type="entry name" value="BCAS3-like"/>
</dbReference>
<proteinExistence type="predicted"/>
<dbReference type="OrthoDB" id="25778at2759"/>
<organism evidence="2 3">
    <name type="scientific">Bagarius yarrelli</name>
    <name type="common">Goonch</name>
    <name type="synonym">Bagrus yarrelli</name>
    <dbReference type="NCBI Taxonomy" id="175774"/>
    <lineage>
        <taxon>Eukaryota</taxon>
        <taxon>Metazoa</taxon>
        <taxon>Chordata</taxon>
        <taxon>Craniata</taxon>
        <taxon>Vertebrata</taxon>
        <taxon>Euteleostomi</taxon>
        <taxon>Actinopterygii</taxon>
        <taxon>Neopterygii</taxon>
        <taxon>Teleostei</taxon>
        <taxon>Ostariophysi</taxon>
        <taxon>Siluriformes</taxon>
        <taxon>Sisoridae</taxon>
        <taxon>Sisorinae</taxon>
        <taxon>Bagarius</taxon>
    </lineage>
</organism>
<accession>A0A556U6U2</accession>
<gene>
    <name evidence="2" type="ORF">Baya_9144</name>
</gene>
<keyword evidence="3" id="KW-1185">Reference proteome</keyword>
<reference evidence="2 3" key="1">
    <citation type="journal article" date="2019" name="Genome Biol. Evol.">
        <title>Whole-Genome Sequencing of the Giant Devil Catfish, Bagarius yarrelli.</title>
        <authorList>
            <person name="Jiang W."/>
            <person name="Lv Y."/>
            <person name="Cheng L."/>
            <person name="Yang K."/>
            <person name="Chao B."/>
            <person name="Wang X."/>
            <person name="Li Y."/>
            <person name="Pan X."/>
            <person name="You X."/>
            <person name="Zhang Y."/>
            <person name="Yang J."/>
            <person name="Li J."/>
            <person name="Zhang X."/>
            <person name="Liu S."/>
            <person name="Sun C."/>
            <person name="Yang J."/>
            <person name="Shi Q."/>
        </authorList>
    </citation>
    <scope>NUCLEOTIDE SEQUENCE [LARGE SCALE GENOMIC DNA]</scope>
    <source>
        <strain evidence="2">JWS20170419001</strain>
        <tissue evidence="2">Muscle</tissue>
    </source>
</reference>
<evidence type="ECO:0000313" key="2">
    <source>
        <dbReference type="EMBL" id="TSN39289.1"/>
    </source>
</evidence>
<protein>
    <submittedName>
        <fullName evidence="2">Breast carcinoma-amplified sequence 3</fullName>
    </submittedName>
</protein>
<sequence>MRTCWPAKAPLDLLTELRESSVSDISPLYYRLLASVEIVTHTGPHRRLWMGPQFQFKTIHPSGQTTVISSSSSVLQSQGPSDTQQPLLDFDTDDLELHSLRIQPVRSEPMTMPGSSCLIPERVGQATVIDTGSGKTRCLPVSLKVLGRPALALPPGWIRGVGAVEEGGGFGFGVGLSAPLISSSNMAERFRLGHLDAAWLQQTCTTLLNASGRFQVCMVSVVIPMPAVLPVSGVLECVYYLIGQGLKLRGVKNEECRLQQVVSHSDEEISPRRRHELLTSSSLLPMSFCRLTADCLTKRTFDHSVTLLEVCGSWPESFGLRHMTSVDATDEGLRERLAEAMSESPSRDIVGAGTAELQREGSIETLSNSSGSTSGSIPPNFEGYRSPLPTNESQPLSLYPTAFP</sequence>
<dbReference type="AlphaFoldDB" id="A0A556U6U2"/>
<feature type="compositionally biased region" description="Low complexity" evidence="1">
    <location>
        <begin position="363"/>
        <end position="380"/>
    </location>
</feature>
<dbReference type="PANTHER" id="PTHR13268:SF0">
    <property type="entry name" value="BCAS3 MICROTUBULE ASSOCIATED CELL MIGRATION FACTOR"/>
    <property type="match status" value="1"/>
</dbReference>
<dbReference type="PANTHER" id="PTHR13268">
    <property type="entry name" value="BREAST CARCINOMA AMPLIFIED SEQUENCE 3"/>
    <property type="match status" value="1"/>
</dbReference>
<dbReference type="EMBL" id="VCAZ01000056">
    <property type="protein sequence ID" value="TSN39289.1"/>
    <property type="molecule type" value="Genomic_DNA"/>
</dbReference>
<evidence type="ECO:0000313" key="3">
    <source>
        <dbReference type="Proteomes" id="UP000319801"/>
    </source>
</evidence>
<dbReference type="GO" id="GO:0006914">
    <property type="term" value="P:autophagy"/>
    <property type="evidence" value="ECO:0007669"/>
    <property type="project" value="InterPro"/>
</dbReference>
<feature type="region of interest" description="Disordered" evidence="1">
    <location>
        <begin position="358"/>
        <end position="404"/>
    </location>
</feature>
<dbReference type="GO" id="GO:0005737">
    <property type="term" value="C:cytoplasm"/>
    <property type="evidence" value="ECO:0007669"/>
    <property type="project" value="TreeGrafter"/>
</dbReference>